<keyword evidence="1" id="KW-0732">Signal</keyword>
<feature type="signal peptide" evidence="1">
    <location>
        <begin position="1"/>
        <end position="19"/>
    </location>
</feature>
<sequence length="206" mass="22215">MRRLILTLALAALPAMAGAQSSGGAPAGARPASFPTRDVAVTYRVLGNAAPQAPREFSVAALASEGRLRVESPSLPAWGLTDRRTGRTEMVMDSMRVVSPSPLRQEEAMRYLRLAETARLTRAGTASQAGHSCTNYRWEERGQSGTVCLTGDGVLLRGVNERGEGVEAARVEYARQDPARFRVPEGYRRVDLSDMARSFGLGLPGR</sequence>
<evidence type="ECO:0000313" key="3">
    <source>
        <dbReference type="Proteomes" id="UP000580654"/>
    </source>
</evidence>
<evidence type="ECO:0000313" key="2">
    <source>
        <dbReference type="EMBL" id="MBB5694564.1"/>
    </source>
</evidence>
<comment type="caution">
    <text evidence="2">The sequence shown here is derived from an EMBL/GenBank/DDBJ whole genome shotgun (WGS) entry which is preliminary data.</text>
</comment>
<keyword evidence="3" id="KW-1185">Reference proteome</keyword>
<dbReference type="EMBL" id="JACIJD010000011">
    <property type="protein sequence ID" value="MBB5694564.1"/>
    <property type="molecule type" value="Genomic_DNA"/>
</dbReference>
<dbReference type="AlphaFoldDB" id="A0A840YK88"/>
<gene>
    <name evidence="2" type="ORF">FHS87_002616</name>
</gene>
<evidence type="ECO:0008006" key="4">
    <source>
        <dbReference type="Google" id="ProtNLM"/>
    </source>
</evidence>
<reference evidence="2 3" key="1">
    <citation type="submission" date="2020-08" db="EMBL/GenBank/DDBJ databases">
        <title>Genomic Encyclopedia of Type Strains, Phase IV (KMG-IV): sequencing the most valuable type-strain genomes for metagenomic binning, comparative biology and taxonomic classification.</title>
        <authorList>
            <person name="Goeker M."/>
        </authorList>
    </citation>
    <scope>NUCLEOTIDE SEQUENCE [LARGE SCALE GENOMIC DNA]</scope>
    <source>
        <strain evidence="2 3">DSM 25622</strain>
    </source>
</reference>
<name>A0A840YK88_9PROT</name>
<evidence type="ECO:0000256" key="1">
    <source>
        <dbReference type="SAM" id="SignalP"/>
    </source>
</evidence>
<dbReference type="Proteomes" id="UP000580654">
    <property type="component" value="Unassembled WGS sequence"/>
</dbReference>
<feature type="chain" id="PRO_5032823458" description="DUF4412 domain-containing protein" evidence="1">
    <location>
        <begin position="20"/>
        <end position="206"/>
    </location>
</feature>
<accession>A0A840YK88</accession>
<organism evidence="2 3">
    <name type="scientific">Muricoccus pecuniae</name>
    <dbReference type="NCBI Taxonomy" id="693023"/>
    <lineage>
        <taxon>Bacteria</taxon>
        <taxon>Pseudomonadati</taxon>
        <taxon>Pseudomonadota</taxon>
        <taxon>Alphaproteobacteria</taxon>
        <taxon>Acetobacterales</taxon>
        <taxon>Roseomonadaceae</taxon>
        <taxon>Muricoccus</taxon>
    </lineage>
</organism>
<proteinExistence type="predicted"/>
<protein>
    <recommendedName>
        <fullName evidence="4">DUF4412 domain-containing protein</fullName>
    </recommendedName>
</protein>
<dbReference type="RefSeq" id="WP_184518861.1">
    <property type="nucleotide sequence ID" value="NZ_JACIJD010000011.1"/>
</dbReference>